<dbReference type="Pfam" id="PF23220">
    <property type="entry name" value="HAT_Syf1_M"/>
    <property type="match status" value="1"/>
</dbReference>
<feature type="compositionally biased region" description="Acidic residues" evidence="8">
    <location>
        <begin position="788"/>
        <end position="812"/>
    </location>
</feature>
<keyword evidence="7" id="KW-0539">Nucleus</keyword>
<evidence type="ECO:0000256" key="4">
    <source>
        <dbReference type="ARBA" id="ARBA00022728"/>
    </source>
</evidence>
<evidence type="ECO:0000259" key="9">
    <source>
        <dbReference type="Pfam" id="PF23220"/>
    </source>
</evidence>
<dbReference type="Pfam" id="PF23233">
    <property type="entry name" value="HAT_Syf1_CNRKL1_N"/>
    <property type="match status" value="1"/>
</dbReference>
<feature type="domain" description="Pre-mRNA-splicing factor Syf1-like N-terminal HAT-repeats" evidence="11">
    <location>
        <begin position="15"/>
        <end position="170"/>
    </location>
</feature>
<organism evidence="12 13">
    <name type="scientific">Chloropicon roscoffensis</name>
    <dbReference type="NCBI Taxonomy" id="1461544"/>
    <lineage>
        <taxon>Eukaryota</taxon>
        <taxon>Viridiplantae</taxon>
        <taxon>Chlorophyta</taxon>
        <taxon>Chloropicophyceae</taxon>
        <taxon>Chloropicales</taxon>
        <taxon>Chloropicaceae</taxon>
        <taxon>Chloropicon</taxon>
    </lineage>
</organism>
<feature type="region of interest" description="Disordered" evidence="8">
    <location>
        <begin position="770"/>
        <end position="857"/>
    </location>
</feature>
<evidence type="ECO:0000256" key="3">
    <source>
        <dbReference type="ARBA" id="ARBA00022664"/>
    </source>
</evidence>
<keyword evidence="6" id="KW-0508">mRNA splicing</keyword>
<dbReference type="GO" id="GO:0071007">
    <property type="term" value="C:U2-type catalytic step 2 spliceosome"/>
    <property type="evidence" value="ECO:0007669"/>
    <property type="project" value="TreeGrafter"/>
</dbReference>
<sequence length="857" mass="94971">MASESAATTTSLREWESELERVGPYHLKTWIKYLDHLEGSSSISSSSVIAETFDRALGHLPGSYKLWRRYLRWAQSTQTQDDESLFSRCLSTGGMHKYPVIWTTYLRHLAQTPTTTITTLRRTFDRALRSLPVTQHSRHVWPLYLDFAQHRATPTPTSLRVYRRYLKLHPTHKEEFVEFCRSRGLHAEACAALAECVGDPNFVSLRGKTRHQLWLELVELVTRHPDATGDLNVPAVLRRGASPAGLLSGRLYVALADYYIRRSHFALARDTYAEALGRVASVRDFSLVFDAYAQFLESLISALLARDGGEGQDDPGAAEDLDLLMEVLESLVHRRPLLLNACLLRQNVNSVHEWLKRAKLAEELESPESAARVFAEAVKTVKTSTSGYHRLWVGFALLYESNSAAEDCGRIFERAVVALPSCDALWLAYAEAEIRAGRHAEALAVLRRAASSCPKSLSVHALLADLTESLSGLGDDLRGVYAAMIDRKIATPQTFLNYAAILEEHRYFEDAFRVYETGCHAFRPPHASPIWRTYLAKFVGRYAGKKVERARDLFRSAIAEHDHRDAGLYEQYASFEEAHGLAKNVMAIYDAGVRSCGPGDKLALLESWVSKAKAFYGVSRMRQIYQAAVEGEPPEGLRDADVRDVCLRYARLERGLGEVDRARAILRHGSQLANPKDPSGRAYWDEWNKFEVDHGNEDTFREMLRIKRSVLAFYSQANQHATTAAAAAAATGERGGAAADEMAALEAEVEGQNGAAAGDQARIPGFVKAETINNNPDEGGAVGAEEQNNPEDIDLDLDDDDGGDAGVEEGGGEEGVRQKAIPEGVFGSLKRKEGASDEKPTFVGAAERFKRARQGGE</sequence>
<evidence type="ECO:0000256" key="1">
    <source>
        <dbReference type="ARBA" id="ARBA00004123"/>
    </source>
</evidence>
<proteinExistence type="inferred from homology"/>
<evidence type="ECO:0000256" key="8">
    <source>
        <dbReference type="SAM" id="MobiDB-lite"/>
    </source>
</evidence>
<dbReference type="SUPFAM" id="SSF48452">
    <property type="entry name" value="TPR-like"/>
    <property type="match status" value="2"/>
</dbReference>
<evidence type="ECO:0000256" key="7">
    <source>
        <dbReference type="ARBA" id="ARBA00023242"/>
    </source>
</evidence>
<evidence type="ECO:0000256" key="2">
    <source>
        <dbReference type="ARBA" id="ARBA00008644"/>
    </source>
</evidence>
<dbReference type="InterPro" id="IPR003107">
    <property type="entry name" value="HAT"/>
</dbReference>
<dbReference type="AlphaFoldDB" id="A0AAX4PAJ5"/>
<keyword evidence="13" id="KW-1185">Reference proteome</keyword>
<keyword evidence="5" id="KW-0677">Repeat</keyword>
<dbReference type="PANTHER" id="PTHR11246:SF5">
    <property type="entry name" value="PRE-MRNA-SPLICING FACTOR SYF1"/>
    <property type="match status" value="1"/>
</dbReference>
<dbReference type="InterPro" id="IPR056350">
    <property type="entry name" value="HAT_Syf1_central"/>
</dbReference>
<dbReference type="GO" id="GO:0071014">
    <property type="term" value="C:post-mRNA release spliceosomal complex"/>
    <property type="evidence" value="ECO:0007669"/>
    <property type="project" value="TreeGrafter"/>
</dbReference>
<dbReference type="PANTHER" id="PTHR11246">
    <property type="entry name" value="PRE-MRNA SPLICING FACTOR"/>
    <property type="match status" value="1"/>
</dbReference>
<evidence type="ECO:0000256" key="6">
    <source>
        <dbReference type="ARBA" id="ARBA00023187"/>
    </source>
</evidence>
<evidence type="ECO:0000256" key="5">
    <source>
        <dbReference type="ARBA" id="ARBA00022737"/>
    </source>
</evidence>
<dbReference type="EMBL" id="CP151506">
    <property type="protein sequence ID" value="WZN62836.1"/>
    <property type="molecule type" value="Genomic_DNA"/>
</dbReference>
<name>A0AAX4PAJ5_9CHLO</name>
<evidence type="ECO:0000259" key="10">
    <source>
        <dbReference type="Pfam" id="PF23231"/>
    </source>
</evidence>
<feature type="compositionally biased region" description="Basic and acidic residues" evidence="8">
    <location>
        <begin position="830"/>
        <end position="840"/>
    </location>
</feature>
<keyword evidence="3" id="KW-0507">mRNA processing</keyword>
<gene>
    <name evidence="12" type="ORF">HKI87_06g43780</name>
</gene>
<dbReference type="GO" id="GO:0000349">
    <property type="term" value="P:generation of catalytic spliceosome for first transesterification step"/>
    <property type="evidence" value="ECO:0007669"/>
    <property type="project" value="TreeGrafter"/>
</dbReference>
<feature type="domain" description="Pre-mRNA-splicing factor Syf1/CRNKL1-like C-terminal HAT-repeats" evidence="10">
    <location>
        <begin position="384"/>
        <end position="745"/>
    </location>
</feature>
<dbReference type="Gene3D" id="1.25.40.10">
    <property type="entry name" value="Tetratricopeptide repeat domain"/>
    <property type="match status" value="3"/>
</dbReference>
<evidence type="ECO:0000313" key="13">
    <source>
        <dbReference type="Proteomes" id="UP001472866"/>
    </source>
</evidence>
<dbReference type="Pfam" id="PF23231">
    <property type="entry name" value="HAT_Syf1_CNRKL1_C"/>
    <property type="match status" value="1"/>
</dbReference>
<reference evidence="12 13" key="1">
    <citation type="submission" date="2024-03" db="EMBL/GenBank/DDBJ databases">
        <title>Complete genome sequence of the green alga Chloropicon roscoffensis RCC1871.</title>
        <authorList>
            <person name="Lemieux C."/>
            <person name="Pombert J.-F."/>
            <person name="Otis C."/>
            <person name="Turmel M."/>
        </authorList>
    </citation>
    <scope>NUCLEOTIDE SEQUENCE [LARGE SCALE GENOMIC DNA]</scope>
    <source>
        <strain evidence="12 13">RCC1871</strain>
    </source>
</reference>
<dbReference type="InterPro" id="IPR011990">
    <property type="entry name" value="TPR-like_helical_dom_sf"/>
</dbReference>
<keyword evidence="4" id="KW-0747">Spliceosome</keyword>
<protein>
    <submittedName>
        <fullName evidence="12">Pre-mRNA-splicing factor SYF1</fullName>
    </submittedName>
</protein>
<dbReference type="InterPro" id="IPR055430">
    <property type="entry name" value="HAT_Syf1_CNRKL1_C"/>
</dbReference>
<comment type="similarity">
    <text evidence="2">Belongs to the crooked-neck family.</text>
</comment>
<dbReference type="InterPro" id="IPR045075">
    <property type="entry name" value="Syf1-like"/>
</dbReference>
<dbReference type="Proteomes" id="UP001472866">
    <property type="component" value="Chromosome 06"/>
</dbReference>
<evidence type="ECO:0000313" key="12">
    <source>
        <dbReference type="EMBL" id="WZN62836.1"/>
    </source>
</evidence>
<dbReference type="InterPro" id="IPR055433">
    <property type="entry name" value="HAT_Syf1-like_N"/>
</dbReference>
<feature type="domain" description="Pre-mRNA-splicing factor SYF1 central HAT repeats" evidence="9">
    <location>
        <begin position="174"/>
        <end position="381"/>
    </location>
</feature>
<dbReference type="SMART" id="SM00386">
    <property type="entry name" value="HAT"/>
    <property type="match status" value="12"/>
</dbReference>
<accession>A0AAX4PAJ5</accession>
<evidence type="ECO:0000259" key="11">
    <source>
        <dbReference type="Pfam" id="PF23233"/>
    </source>
</evidence>
<comment type="subcellular location">
    <subcellularLocation>
        <location evidence="1">Nucleus</location>
    </subcellularLocation>
</comment>
<dbReference type="GO" id="GO:0000974">
    <property type="term" value="C:Prp19 complex"/>
    <property type="evidence" value="ECO:0007669"/>
    <property type="project" value="TreeGrafter"/>
</dbReference>